<evidence type="ECO:0000256" key="7">
    <source>
        <dbReference type="HAMAP-Rule" id="MF_02065"/>
    </source>
</evidence>
<protein>
    <recommendedName>
        <fullName evidence="7">Endolytic murein transglycosylase</fullName>
        <ecNumber evidence="7">4.2.2.29</ecNumber>
    </recommendedName>
    <alternativeName>
        <fullName evidence="7">Peptidoglycan lytic transglycosylase</fullName>
    </alternativeName>
    <alternativeName>
        <fullName evidence="7">Peptidoglycan polymerization terminase</fullName>
    </alternativeName>
</protein>
<feature type="compositionally biased region" description="Basic and acidic residues" evidence="8">
    <location>
        <begin position="317"/>
        <end position="326"/>
    </location>
</feature>
<dbReference type="CDD" id="cd08010">
    <property type="entry name" value="MltG_like"/>
    <property type="match status" value="1"/>
</dbReference>
<dbReference type="OrthoDB" id="9814591at2"/>
<comment type="function">
    <text evidence="7">Functions as a peptidoglycan terminase that cleaves nascent peptidoglycan strands endolytically to terminate their elongation.</text>
</comment>
<proteinExistence type="inferred from homology"/>
<comment type="similarity">
    <text evidence="7">Belongs to the transglycosylase MltG family.</text>
</comment>
<accession>A0A5K7Z7M0</accession>
<dbReference type="Gene3D" id="3.30.1490.480">
    <property type="entry name" value="Endolytic murein transglycosylase"/>
    <property type="match status" value="1"/>
</dbReference>
<evidence type="ECO:0000256" key="6">
    <source>
        <dbReference type="ARBA" id="ARBA00023316"/>
    </source>
</evidence>
<comment type="catalytic activity">
    <reaction evidence="7">
        <text>a peptidoglycan chain = a peptidoglycan chain with N-acetyl-1,6-anhydromuramyl-[peptide] at the reducing end + a peptidoglycan chain with N-acetylglucosamine at the non-reducing end.</text>
        <dbReference type="EC" id="4.2.2.29"/>
    </reaction>
</comment>
<keyword evidence="4 7" id="KW-0472">Membrane</keyword>
<dbReference type="EC" id="4.2.2.29" evidence="7"/>
<reference evidence="9 10" key="1">
    <citation type="submission" date="2019-11" db="EMBL/GenBank/DDBJ databases">
        <title>Comparative genomics of hydrocarbon-degrading Desulfosarcina strains.</title>
        <authorList>
            <person name="Watanabe M."/>
            <person name="Kojima H."/>
            <person name="Fukui M."/>
        </authorList>
    </citation>
    <scope>NUCLEOTIDE SEQUENCE [LARGE SCALE GENOMIC DNA]</scope>
    <source>
        <strain evidence="9 10">PP31</strain>
    </source>
</reference>
<dbReference type="InterPro" id="IPR003770">
    <property type="entry name" value="MLTG-like"/>
</dbReference>
<dbReference type="GO" id="GO:0008932">
    <property type="term" value="F:lytic endotransglycosylase activity"/>
    <property type="evidence" value="ECO:0007669"/>
    <property type="project" value="UniProtKB-UniRule"/>
</dbReference>
<dbReference type="GO" id="GO:0071555">
    <property type="term" value="P:cell wall organization"/>
    <property type="evidence" value="ECO:0007669"/>
    <property type="project" value="UniProtKB-KW"/>
</dbReference>
<dbReference type="EMBL" id="AP021875">
    <property type="protein sequence ID" value="BBO74474.1"/>
    <property type="molecule type" value="Genomic_DNA"/>
</dbReference>
<evidence type="ECO:0000256" key="1">
    <source>
        <dbReference type="ARBA" id="ARBA00022475"/>
    </source>
</evidence>
<organism evidence="9 10">
    <name type="scientific">Desulfosarcina widdelii</name>
    <dbReference type="NCBI Taxonomy" id="947919"/>
    <lineage>
        <taxon>Bacteria</taxon>
        <taxon>Pseudomonadati</taxon>
        <taxon>Thermodesulfobacteriota</taxon>
        <taxon>Desulfobacteria</taxon>
        <taxon>Desulfobacterales</taxon>
        <taxon>Desulfosarcinaceae</taxon>
        <taxon>Desulfosarcina</taxon>
    </lineage>
</organism>
<keyword evidence="2 7" id="KW-0812">Transmembrane</keyword>
<dbReference type="GO" id="GO:0005886">
    <property type="term" value="C:plasma membrane"/>
    <property type="evidence" value="ECO:0007669"/>
    <property type="project" value="UniProtKB-UniRule"/>
</dbReference>
<keyword evidence="1 7" id="KW-1003">Cell membrane</keyword>
<dbReference type="Pfam" id="PF02618">
    <property type="entry name" value="YceG"/>
    <property type="match status" value="1"/>
</dbReference>
<dbReference type="NCBIfam" id="TIGR00247">
    <property type="entry name" value="endolytic transglycosylase MltG"/>
    <property type="match status" value="1"/>
</dbReference>
<evidence type="ECO:0000256" key="4">
    <source>
        <dbReference type="ARBA" id="ARBA00023136"/>
    </source>
</evidence>
<dbReference type="RefSeq" id="WP_155303500.1">
    <property type="nucleotide sequence ID" value="NZ_AP021875.1"/>
</dbReference>
<evidence type="ECO:0000313" key="9">
    <source>
        <dbReference type="EMBL" id="BBO74474.1"/>
    </source>
</evidence>
<evidence type="ECO:0000313" key="10">
    <source>
        <dbReference type="Proteomes" id="UP000427769"/>
    </source>
</evidence>
<keyword evidence="10" id="KW-1185">Reference proteome</keyword>
<evidence type="ECO:0000256" key="2">
    <source>
        <dbReference type="ARBA" id="ARBA00022692"/>
    </source>
</evidence>
<feature type="region of interest" description="Disordered" evidence="8">
    <location>
        <begin position="317"/>
        <end position="338"/>
    </location>
</feature>
<evidence type="ECO:0000256" key="5">
    <source>
        <dbReference type="ARBA" id="ARBA00023239"/>
    </source>
</evidence>
<feature type="site" description="Important for catalytic activity" evidence="7">
    <location>
        <position position="220"/>
    </location>
</feature>
<dbReference type="PANTHER" id="PTHR30518">
    <property type="entry name" value="ENDOLYTIC MUREIN TRANSGLYCOSYLASE"/>
    <property type="match status" value="1"/>
</dbReference>
<dbReference type="KEGG" id="dwd:DSCW_18910"/>
<gene>
    <name evidence="9" type="primary">yceG</name>
    <name evidence="7" type="synonym">mltG</name>
    <name evidence="9" type="ORF">DSCW_18910</name>
</gene>
<dbReference type="Gene3D" id="3.30.160.60">
    <property type="entry name" value="Classic Zinc Finger"/>
    <property type="match status" value="1"/>
</dbReference>
<dbReference type="Proteomes" id="UP000427769">
    <property type="component" value="Chromosome"/>
</dbReference>
<sequence>MFRKLLFILFALVFVAICTAGLFYMHLMSWADRPAQTNAAEKLFTVAPGQGLGKTADALRQEGLVSDALRFTILARLNKQDKQIKAGEYIFSPAMTPNEILGQMVEGRVHLYRVTIPEGFNMVQIAATVAAAGLSTEADFLKTARDPKTAESLNIQAKTVEGYLFPDTYYFPRGLDSATIIATMVKQFEAAFRPEWRQRAEALGLSVHEVVTLASIIEKETGAPEERPLIASVFHNRLKKGMRLETDPTVIYGIPDFDGNIKRRHLETYTPYNTYKIKGLPPGPIASPGTLAIEAALYPAQSDYLYFVSKKDGTHHFSKTHQEHKAAVRKYQLRRKKR</sequence>
<dbReference type="AlphaFoldDB" id="A0A5K7Z7M0"/>
<dbReference type="PANTHER" id="PTHR30518:SF2">
    <property type="entry name" value="ENDOLYTIC MUREIN TRANSGLYCOSYLASE"/>
    <property type="match status" value="1"/>
</dbReference>
<feature type="compositionally biased region" description="Basic residues" evidence="8">
    <location>
        <begin position="327"/>
        <end position="338"/>
    </location>
</feature>
<dbReference type="HAMAP" id="MF_02065">
    <property type="entry name" value="MltG"/>
    <property type="match status" value="1"/>
</dbReference>
<dbReference type="GO" id="GO:0009252">
    <property type="term" value="P:peptidoglycan biosynthetic process"/>
    <property type="evidence" value="ECO:0007669"/>
    <property type="project" value="UniProtKB-UniRule"/>
</dbReference>
<keyword evidence="3 7" id="KW-1133">Transmembrane helix</keyword>
<evidence type="ECO:0000256" key="8">
    <source>
        <dbReference type="SAM" id="MobiDB-lite"/>
    </source>
</evidence>
<evidence type="ECO:0000256" key="3">
    <source>
        <dbReference type="ARBA" id="ARBA00022989"/>
    </source>
</evidence>
<name>A0A5K7Z7M0_9BACT</name>
<keyword evidence="6 7" id="KW-0961">Cell wall biogenesis/degradation</keyword>
<keyword evidence="5 7" id="KW-0456">Lyase</keyword>